<evidence type="ECO:0000313" key="9">
    <source>
        <dbReference type="Proteomes" id="UP001150238"/>
    </source>
</evidence>
<keyword evidence="3 6" id="KW-0732">Signal</keyword>
<dbReference type="GO" id="GO:0005576">
    <property type="term" value="C:extracellular region"/>
    <property type="evidence" value="ECO:0007669"/>
    <property type="project" value="UniProtKB-SubCell"/>
</dbReference>
<evidence type="ECO:0000256" key="1">
    <source>
        <dbReference type="ARBA" id="ARBA00004613"/>
    </source>
</evidence>
<organism evidence="8 9">
    <name type="scientific">Lentinula lateritia</name>
    <dbReference type="NCBI Taxonomy" id="40482"/>
    <lineage>
        <taxon>Eukaryota</taxon>
        <taxon>Fungi</taxon>
        <taxon>Dikarya</taxon>
        <taxon>Basidiomycota</taxon>
        <taxon>Agaricomycotina</taxon>
        <taxon>Agaricomycetes</taxon>
        <taxon>Agaricomycetidae</taxon>
        <taxon>Agaricales</taxon>
        <taxon>Marasmiineae</taxon>
        <taxon>Omphalotaceae</taxon>
        <taxon>Lentinula</taxon>
    </lineage>
</organism>
<evidence type="ECO:0000256" key="2">
    <source>
        <dbReference type="ARBA" id="ARBA00022525"/>
    </source>
</evidence>
<keyword evidence="2" id="KW-0964">Secreted</keyword>
<evidence type="ECO:0000256" key="5">
    <source>
        <dbReference type="SAM" id="Phobius"/>
    </source>
</evidence>
<dbReference type="AlphaFoldDB" id="A0A9W9DCS4"/>
<keyword evidence="5" id="KW-0812">Transmembrane</keyword>
<dbReference type="PROSITE" id="PS52012">
    <property type="entry name" value="CFEM"/>
    <property type="match status" value="1"/>
</dbReference>
<feature type="chain" id="PRO_5040759928" description="CFEM domain-containing protein" evidence="6">
    <location>
        <begin position="27"/>
        <end position="232"/>
    </location>
</feature>
<feature type="transmembrane region" description="Helical" evidence="5">
    <location>
        <begin position="212"/>
        <end position="231"/>
    </location>
</feature>
<evidence type="ECO:0000256" key="6">
    <source>
        <dbReference type="SAM" id="SignalP"/>
    </source>
</evidence>
<evidence type="ECO:0000313" key="8">
    <source>
        <dbReference type="EMBL" id="KAJ4463736.1"/>
    </source>
</evidence>
<evidence type="ECO:0000256" key="4">
    <source>
        <dbReference type="ARBA" id="ARBA00023157"/>
    </source>
</evidence>
<proteinExistence type="predicted"/>
<accession>A0A9W9DCS4</accession>
<gene>
    <name evidence="8" type="ORF">C8J55DRAFT_567355</name>
</gene>
<dbReference type="Proteomes" id="UP001150238">
    <property type="component" value="Unassembled WGS sequence"/>
</dbReference>
<dbReference type="EMBL" id="JANVFS010000067">
    <property type="protein sequence ID" value="KAJ4463736.1"/>
    <property type="molecule type" value="Genomic_DNA"/>
</dbReference>
<comment type="caution">
    <text evidence="8">The sequence shown here is derived from an EMBL/GenBank/DDBJ whole genome shotgun (WGS) entry which is preliminary data.</text>
</comment>
<evidence type="ECO:0000256" key="3">
    <source>
        <dbReference type="ARBA" id="ARBA00022729"/>
    </source>
</evidence>
<keyword evidence="5" id="KW-0472">Membrane</keyword>
<evidence type="ECO:0000259" key="7">
    <source>
        <dbReference type="PROSITE" id="PS52012"/>
    </source>
</evidence>
<reference evidence="8" key="1">
    <citation type="submission" date="2022-08" db="EMBL/GenBank/DDBJ databases">
        <authorList>
            <consortium name="DOE Joint Genome Institute"/>
            <person name="Min B."/>
            <person name="Riley R."/>
            <person name="Sierra-Patev S."/>
            <person name="Naranjo-Ortiz M."/>
            <person name="Looney B."/>
            <person name="Konkel Z."/>
            <person name="Slot J.C."/>
            <person name="Sakamoto Y."/>
            <person name="Steenwyk J.L."/>
            <person name="Rokas A."/>
            <person name="Carro J."/>
            <person name="Camarero S."/>
            <person name="Ferreira P."/>
            <person name="Molpeceres G."/>
            <person name="Ruiz-Duenas F.J."/>
            <person name="Serrano A."/>
            <person name="Henrissat B."/>
            <person name="Drula E."/>
            <person name="Hughes K.W."/>
            <person name="Mata J.L."/>
            <person name="Ishikawa N.K."/>
            <person name="Vargas-Isla R."/>
            <person name="Ushijima S."/>
            <person name="Smith C.A."/>
            <person name="Ahrendt S."/>
            <person name="Andreopoulos W."/>
            <person name="He G."/>
            <person name="Labutti K."/>
            <person name="Lipzen A."/>
            <person name="Ng V."/>
            <person name="Sandor L."/>
            <person name="Barry K."/>
            <person name="Martinez A.T."/>
            <person name="Xiao Y."/>
            <person name="Gibbons J.G."/>
            <person name="Terashima K."/>
            <person name="Hibbett D.S."/>
            <person name="Grigoriev I.V."/>
        </authorList>
    </citation>
    <scope>NUCLEOTIDE SEQUENCE</scope>
    <source>
        <strain evidence="8">Sp2 HRB7682 ss15</strain>
    </source>
</reference>
<comment type="subcellular location">
    <subcellularLocation>
        <location evidence="1">Secreted</location>
    </subcellularLocation>
</comment>
<feature type="domain" description="CFEM" evidence="7">
    <location>
        <begin position="57"/>
        <end position="172"/>
    </location>
</feature>
<sequence>MIYSSLLEKSTLLCAFLLYALLPVVAQSSSTSSLSSSVAGSSSTSNSISSGSITASATISGSGSSLSASSTTSAALPSLSGYDTCVVTCFETAIAQANCSSVVPESCYCNSSDYQSALISCMQSNCASELATAEGLTNQFCALASTSTSISFSITSLPSSSSSSSSSSASGNGSTSASVTSSSGTSASSSSSTSASASNAASGIILGGINQAALTNLLVAAIGVLAGALLVG</sequence>
<keyword evidence="4" id="KW-1015">Disulfide bond</keyword>
<reference evidence="8" key="2">
    <citation type="journal article" date="2023" name="Proc. Natl. Acad. Sci. U.S.A.">
        <title>A global phylogenomic analysis of the shiitake genus Lentinula.</title>
        <authorList>
            <person name="Sierra-Patev S."/>
            <person name="Min B."/>
            <person name="Naranjo-Ortiz M."/>
            <person name="Looney B."/>
            <person name="Konkel Z."/>
            <person name="Slot J.C."/>
            <person name="Sakamoto Y."/>
            <person name="Steenwyk J.L."/>
            <person name="Rokas A."/>
            <person name="Carro J."/>
            <person name="Camarero S."/>
            <person name="Ferreira P."/>
            <person name="Molpeceres G."/>
            <person name="Ruiz-Duenas F.J."/>
            <person name="Serrano A."/>
            <person name="Henrissat B."/>
            <person name="Drula E."/>
            <person name="Hughes K.W."/>
            <person name="Mata J.L."/>
            <person name="Ishikawa N.K."/>
            <person name="Vargas-Isla R."/>
            <person name="Ushijima S."/>
            <person name="Smith C.A."/>
            <person name="Donoghue J."/>
            <person name="Ahrendt S."/>
            <person name="Andreopoulos W."/>
            <person name="He G."/>
            <person name="LaButti K."/>
            <person name="Lipzen A."/>
            <person name="Ng V."/>
            <person name="Riley R."/>
            <person name="Sandor L."/>
            <person name="Barry K."/>
            <person name="Martinez A.T."/>
            <person name="Xiao Y."/>
            <person name="Gibbons J.G."/>
            <person name="Terashima K."/>
            <person name="Grigoriev I.V."/>
            <person name="Hibbett D."/>
        </authorList>
    </citation>
    <scope>NUCLEOTIDE SEQUENCE</scope>
    <source>
        <strain evidence="8">Sp2 HRB7682 ss15</strain>
    </source>
</reference>
<protein>
    <recommendedName>
        <fullName evidence="7">CFEM domain-containing protein</fullName>
    </recommendedName>
</protein>
<feature type="signal peptide" evidence="6">
    <location>
        <begin position="1"/>
        <end position="26"/>
    </location>
</feature>
<dbReference type="Pfam" id="PF05730">
    <property type="entry name" value="CFEM"/>
    <property type="match status" value="1"/>
</dbReference>
<name>A0A9W9DCS4_9AGAR</name>
<keyword evidence="5" id="KW-1133">Transmembrane helix</keyword>
<dbReference type="InterPro" id="IPR008427">
    <property type="entry name" value="Extracellular_membr_CFEM_dom"/>
</dbReference>